<dbReference type="PANTHER" id="PTHR35867:SF1">
    <property type="entry name" value="PROTEIN RSEC"/>
    <property type="match status" value="1"/>
</dbReference>
<proteinExistence type="predicted"/>
<keyword evidence="1" id="KW-0472">Membrane</keyword>
<feature type="transmembrane region" description="Helical" evidence="1">
    <location>
        <begin position="101"/>
        <end position="118"/>
    </location>
</feature>
<keyword evidence="3" id="KW-1185">Reference proteome</keyword>
<keyword evidence="1" id="KW-1133">Transmembrane helix</keyword>
<dbReference type="InterPro" id="IPR007359">
    <property type="entry name" value="SigmaE_reg_RseC_MucC"/>
</dbReference>
<dbReference type="InterPro" id="IPR026268">
    <property type="entry name" value="RseC"/>
</dbReference>
<evidence type="ECO:0000256" key="1">
    <source>
        <dbReference type="SAM" id="Phobius"/>
    </source>
</evidence>
<evidence type="ECO:0000313" key="2">
    <source>
        <dbReference type="EMBL" id="MBC8588666.1"/>
    </source>
</evidence>
<organism evidence="2 3">
    <name type="scientific">Paratissierella segnis</name>
    <dbReference type="NCBI Taxonomy" id="2763679"/>
    <lineage>
        <taxon>Bacteria</taxon>
        <taxon>Bacillati</taxon>
        <taxon>Bacillota</taxon>
        <taxon>Tissierellia</taxon>
        <taxon>Tissierellales</taxon>
        <taxon>Tissierellaceae</taxon>
        <taxon>Paratissierella</taxon>
    </lineage>
</organism>
<dbReference type="EMBL" id="JACRTG010000025">
    <property type="protein sequence ID" value="MBC8588666.1"/>
    <property type="molecule type" value="Genomic_DNA"/>
</dbReference>
<sequence>MEQVGFVRKVVKDRAELEVRRASGCGSCKGCSAGCETKTHVITLKNDLNVKVGDLVELEGEPKSILKYTFIVYMIPFIFLMVGIFASSGYFKAHGNPNYEILSFLVGIVALFISFFVVRSLDKKIAENDEGAIKMTRIL</sequence>
<dbReference type="RefSeq" id="WP_262430120.1">
    <property type="nucleotide sequence ID" value="NZ_JACRTG010000025.1"/>
</dbReference>
<feature type="transmembrane region" description="Helical" evidence="1">
    <location>
        <begin position="70"/>
        <end position="89"/>
    </location>
</feature>
<comment type="caution">
    <text evidence="2">The sequence shown here is derived from an EMBL/GenBank/DDBJ whole genome shotgun (WGS) entry which is preliminary data.</text>
</comment>
<dbReference type="Proteomes" id="UP000601171">
    <property type="component" value="Unassembled WGS sequence"/>
</dbReference>
<dbReference type="PIRSF" id="PIRSF004923">
    <property type="entry name" value="RseC"/>
    <property type="match status" value="1"/>
</dbReference>
<reference evidence="2" key="1">
    <citation type="submission" date="2020-08" db="EMBL/GenBank/DDBJ databases">
        <title>Genome public.</title>
        <authorList>
            <person name="Liu C."/>
            <person name="Sun Q."/>
        </authorList>
    </citation>
    <scope>NUCLEOTIDE SEQUENCE</scope>
    <source>
        <strain evidence="2">BX21</strain>
    </source>
</reference>
<protein>
    <submittedName>
        <fullName evidence="2">SoxR reducing system RseC family protein</fullName>
    </submittedName>
</protein>
<name>A0A926EW30_9FIRM</name>
<evidence type="ECO:0000313" key="3">
    <source>
        <dbReference type="Proteomes" id="UP000601171"/>
    </source>
</evidence>
<dbReference type="PANTHER" id="PTHR35867">
    <property type="entry name" value="PROTEIN RSEC"/>
    <property type="match status" value="1"/>
</dbReference>
<accession>A0A926EW30</accession>
<dbReference type="AlphaFoldDB" id="A0A926EW30"/>
<dbReference type="Pfam" id="PF04246">
    <property type="entry name" value="RseC_MucC"/>
    <property type="match status" value="1"/>
</dbReference>
<gene>
    <name evidence="2" type="ORF">H8707_10550</name>
</gene>
<keyword evidence="1" id="KW-0812">Transmembrane</keyword>